<evidence type="ECO:0000313" key="3">
    <source>
        <dbReference type="EMBL" id="JAT19189.1"/>
    </source>
</evidence>
<organism evidence="3">
    <name type="scientific">Graphocephala atropunctata</name>
    <dbReference type="NCBI Taxonomy" id="36148"/>
    <lineage>
        <taxon>Eukaryota</taxon>
        <taxon>Metazoa</taxon>
        <taxon>Ecdysozoa</taxon>
        <taxon>Arthropoda</taxon>
        <taxon>Hexapoda</taxon>
        <taxon>Insecta</taxon>
        <taxon>Pterygota</taxon>
        <taxon>Neoptera</taxon>
        <taxon>Paraneoptera</taxon>
        <taxon>Hemiptera</taxon>
        <taxon>Auchenorrhyncha</taxon>
        <taxon>Membracoidea</taxon>
        <taxon>Cicadellidae</taxon>
        <taxon>Cicadellinae</taxon>
        <taxon>Cicadellini</taxon>
        <taxon>Graphocephala</taxon>
    </lineage>
</organism>
<evidence type="ECO:0000256" key="1">
    <source>
        <dbReference type="SAM" id="MobiDB-lite"/>
    </source>
</evidence>
<evidence type="ECO:0000256" key="2">
    <source>
        <dbReference type="SAM" id="SignalP"/>
    </source>
</evidence>
<gene>
    <name evidence="3" type="ORF">g.8450</name>
</gene>
<feature type="chain" id="PRO_5008587123" evidence="2">
    <location>
        <begin position="23"/>
        <end position="437"/>
    </location>
</feature>
<sequence length="437" mass="47593">MRLGLLTGLLLVYGQEFIQTKAGHLPPPCEGCDDQGVVGDDSAETQVKRILKFLGACKSLDDCLLPSPAYTTTTEKYATIPQRHDHVLCDDSNNCGQTGIEDAKMQVEKILKFLGACQDSGDCFPYKTSSESISSTSTTVQPQGQGHVLCHGLNCENMDDRRNPAAEVDAILKFLKVCHNEADCTKEANIANPITRRKRRPNSVREILVQSGNSQPNVYVNPRARYMYNSLNRSKAQVGSSLSQTATYRRGSRVYRPNSSRYVYPYVARQSQESGRVNNEVLTPRRRTMISCAKAPGMNNPRCWERIPVAKHPYGGPGYYRYTRKPRVTTTSSTTTCTPLTTKTTMTSTSEETTSTTEATTSTTEATPSTTEATTSTTEATTSTTETTTSTSEATTSTTEATTSTTEATTSTTEVTTSTTEATTSTTEVTTSTTEAT</sequence>
<reference evidence="3" key="1">
    <citation type="submission" date="2015-11" db="EMBL/GenBank/DDBJ databases">
        <title>De novo transcriptome assembly of four potential Pierce s Disease insect vectors from Arizona vineyards.</title>
        <authorList>
            <person name="Tassone E.E."/>
        </authorList>
    </citation>
    <scope>NUCLEOTIDE SEQUENCE</scope>
</reference>
<feature type="compositionally biased region" description="Low complexity" evidence="1">
    <location>
        <begin position="329"/>
        <end position="437"/>
    </location>
</feature>
<proteinExistence type="predicted"/>
<dbReference type="EMBL" id="GEBQ01020788">
    <property type="protein sequence ID" value="JAT19189.1"/>
    <property type="molecule type" value="Transcribed_RNA"/>
</dbReference>
<accession>A0A1B6L655</accession>
<feature type="signal peptide" evidence="2">
    <location>
        <begin position="1"/>
        <end position="22"/>
    </location>
</feature>
<dbReference type="AlphaFoldDB" id="A0A1B6L655"/>
<keyword evidence="2" id="KW-0732">Signal</keyword>
<feature type="non-terminal residue" evidence="3">
    <location>
        <position position="437"/>
    </location>
</feature>
<feature type="region of interest" description="Disordered" evidence="1">
    <location>
        <begin position="328"/>
        <end position="437"/>
    </location>
</feature>
<protein>
    <submittedName>
        <fullName evidence="3">Uncharacterized protein</fullName>
    </submittedName>
</protein>
<name>A0A1B6L655_9HEMI</name>